<dbReference type="Pfam" id="PF01738">
    <property type="entry name" value="DLH"/>
    <property type="match status" value="1"/>
</dbReference>
<dbReference type="PANTHER" id="PTHR43037:SF5">
    <property type="entry name" value="FERULOYL ESTERASE"/>
    <property type="match status" value="1"/>
</dbReference>
<dbReference type="RefSeq" id="XP_007863489.1">
    <property type="nucleotide sequence ID" value="XM_007865298.1"/>
</dbReference>
<dbReference type="InterPro" id="IPR029058">
    <property type="entry name" value="AB_hydrolase_fold"/>
</dbReference>
<dbReference type="AlphaFoldDB" id="S7RU59"/>
<keyword evidence="2 4" id="KW-0378">Hydrolase</keyword>
<dbReference type="PANTHER" id="PTHR43037">
    <property type="entry name" value="UNNAMED PRODUCT-RELATED"/>
    <property type="match status" value="1"/>
</dbReference>
<name>S7RU59_GLOTA</name>
<dbReference type="eggNOG" id="ENOG502RZ05">
    <property type="taxonomic scope" value="Eukaryota"/>
</dbReference>
<evidence type="ECO:0000256" key="2">
    <source>
        <dbReference type="ARBA" id="ARBA00022801"/>
    </source>
</evidence>
<reference evidence="4 5" key="1">
    <citation type="journal article" date="2012" name="Science">
        <title>The Paleozoic origin of enzymatic lignin decomposition reconstructed from 31 fungal genomes.</title>
        <authorList>
            <person name="Floudas D."/>
            <person name="Binder M."/>
            <person name="Riley R."/>
            <person name="Barry K."/>
            <person name="Blanchette R.A."/>
            <person name="Henrissat B."/>
            <person name="Martinez A.T."/>
            <person name="Otillar R."/>
            <person name="Spatafora J.W."/>
            <person name="Yadav J.S."/>
            <person name="Aerts A."/>
            <person name="Benoit I."/>
            <person name="Boyd A."/>
            <person name="Carlson A."/>
            <person name="Copeland A."/>
            <person name="Coutinho P.M."/>
            <person name="de Vries R.P."/>
            <person name="Ferreira P."/>
            <person name="Findley K."/>
            <person name="Foster B."/>
            <person name="Gaskell J."/>
            <person name="Glotzer D."/>
            <person name="Gorecki P."/>
            <person name="Heitman J."/>
            <person name="Hesse C."/>
            <person name="Hori C."/>
            <person name="Igarashi K."/>
            <person name="Jurgens J.A."/>
            <person name="Kallen N."/>
            <person name="Kersten P."/>
            <person name="Kohler A."/>
            <person name="Kuees U."/>
            <person name="Kumar T.K.A."/>
            <person name="Kuo A."/>
            <person name="LaButti K."/>
            <person name="Larrondo L.F."/>
            <person name="Lindquist E."/>
            <person name="Ling A."/>
            <person name="Lombard V."/>
            <person name="Lucas S."/>
            <person name="Lundell T."/>
            <person name="Martin R."/>
            <person name="McLaughlin D.J."/>
            <person name="Morgenstern I."/>
            <person name="Morin E."/>
            <person name="Murat C."/>
            <person name="Nagy L.G."/>
            <person name="Nolan M."/>
            <person name="Ohm R.A."/>
            <person name="Patyshakuliyeva A."/>
            <person name="Rokas A."/>
            <person name="Ruiz-Duenas F.J."/>
            <person name="Sabat G."/>
            <person name="Salamov A."/>
            <person name="Samejima M."/>
            <person name="Schmutz J."/>
            <person name="Slot J.C."/>
            <person name="St John F."/>
            <person name="Stenlid J."/>
            <person name="Sun H."/>
            <person name="Sun S."/>
            <person name="Syed K."/>
            <person name="Tsang A."/>
            <person name="Wiebenga A."/>
            <person name="Young D."/>
            <person name="Pisabarro A."/>
            <person name="Eastwood D.C."/>
            <person name="Martin F."/>
            <person name="Cullen D."/>
            <person name="Grigoriev I.V."/>
            <person name="Hibbett D.S."/>
        </authorList>
    </citation>
    <scope>NUCLEOTIDE SEQUENCE [LARGE SCALE GENOMIC DNA]</scope>
    <source>
        <strain evidence="4 5">ATCC 11539</strain>
    </source>
</reference>
<accession>S7RU59</accession>
<evidence type="ECO:0000313" key="4">
    <source>
        <dbReference type="EMBL" id="EPQ58255.1"/>
    </source>
</evidence>
<dbReference type="InterPro" id="IPR050955">
    <property type="entry name" value="Plant_Biomass_Hydrol_Est"/>
</dbReference>
<dbReference type="GeneID" id="19303674"/>
<keyword evidence="5" id="KW-1185">Reference proteome</keyword>
<protein>
    <submittedName>
        <fullName evidence="4">Alpha/beta-hydrolase</fullName>
    </submittedName>
</protein>
<dbReference type="Proteomes" id="UP000030669">
    <property type="component" value="Unassembled WGS sequence"/>
</dbReference>
<keyword evidence="1" id="KW-0732">Signal</keyword>
<dbReference type="OMA" id="ANHNSWD"/>
<sequence length="293" mass="32195">MADGPSLDPGHPFSATSHISFNYHRQTISAAPFGYDYFLSLPPAYASSPARTWPLILFLHGAGESQRGLNESYASLRHGIPKLVLCYDKWKAGCPSPAIHIPKATRFSSRRPIPDPADLSAHPVPPAACTLAAEQFITASPSLDMLHGYGWNPAVLSSLLDELLLTYAVDPDRVHVTGFSMGGYGTWALALRAPHRFASLAPICGGADPALAKSIAHVPHWIHHGESDPIIPIEESVEMHRALRDAGADEVHFTRYPDTEHDSWTYAYNNPDLFRWMLEKTRPATNISQTPYP</sequence>
<evidence type="ECO:0000259" key="3">
    <source>
        <dbReference type="Pfam" id="PF01738"/>
    </source>
</evidence>
<dbReference type="HOGENOM" id="CLU_064094_1_0_1"/>
<gene>
    <name evidence="4" type="ORF">GLOTRDRAFT_137002</name>
</gene>
<dbReference type="SUPFAM" id="SSF53474">
    <property type="entry name" value="alpha/beta-Hydrolases"/>
    <property type="match status" value="1"/>
</dbReference>
<dbReference type="EMBL" id="KB469298">
    <property type="protein sequence ID" value="EPQ58255.1"/>
    <property type="molecule type" value="Genomic_DNA"/>
</dbReference>
<evidence type="ECO:0000256" key="1">
    <source>
        <dbReference type="ARBA" id="ARBA00022729"/>
    </source>
</evidence>
<organism evidence="4 5">
    <name type="scientific">Gloeophyllum trabeum (strain ATCC 11539 / FP-39264 / Madison 617)</name>
    <name type="common">Brown rot fungus</name>
    <dbReference type="NCBI Taxonomy" id="670483"/>
    <lineage>
        <taxon>Eukaryota</taxon>
        <taxon>Fungi</taxon>
        <taxon>Dikarya</taxon>
        <taxon>Basidiomycota</taxon>
        <taxon>Agaricomycotina</taxon>
        <taxon>Agaricomycetes</taxon>
        <taxon>Gloeophyllales</taxon>
        <taxon>Gloeophyllaceae</taxon>
        <taxon>Gloeophyllum</taxon>
    </lineage>
</organism>
<dbReference type="GO" id="GO:0016787">
    <property type="term" value="F:hydrolase activity"/>
    <property type="evidence" value="ECO:0007669"/>
    <property type="project" value="UniProtKB-KW"/>
</dbReference>
<proteinExistence type="predicted"/>
<evidence type="ECO:0000313" key="5">
    <source>
        <dbReference type="Proteomes" id="UP000030669"/>
    </source>
</evidence>
<dbReference type="Gene3D" id="3.40.50.1820">
    <property type="entry name" value="alpha/beta hydrolase"/>
    <property type="match status" value="1"/>
</dbReference>
<dbReference type="KEGG" id="gtr:GLOTRDRAFT_137002"/>
<dbReference type="STRING" id="670483.S7RU59"/>
<feature type="domain" description="Dienelactone hydrolase" evidence="3">
    <location>
        <begin position="168"/>
        <end position="261"/>
    </location>
</feature>
<dbReference type="OrthoDB" id="3197842at2759"/>
<dbReference type="InterPro" id="IPR002925">
    <property type="entry name" value="Dienelactn_hydro"/>
</dbReference>